<reference evidence="1 2" key="1">
    <citation type="journal article" date="2020" name="ISME J.">
        <title>Uncovering the hidden diversity of litter-decomposition mechanisms in mushroom-forming fungi.</title>
        <authorList>
            <person name="Floudas D."/>
            <person name="Bentzer J."/>
            <person name="Ahren D."/>
            <person name="Johansson T."/>
            <person name="Persson P."/>
            <person name="Tunlid A."/>
        </authorList>
    </citation>
    <scope>NUCLEOTIDE SEQUENCE [LARGE SCALE GENOMIC DNA]</scope>
    <source>
        <strain evidence="1 2">CBS 661.87</strain>
    </source>
</reference>
<keyword evidence="2" id="KW-1185">Reference proteome</keyword>
<sequence>MSSTTTLQATSVTCDTKHDRLRRFIRRMVEMSGITVTEQQFVENCKTSHGSVERALELMELAEAQNKAAVEQAFPGGWQSANIQVGRKPRPGEETTVLDVRDGLMVRCWGGDMASYRYYCFDFLDCNGKYIRTPDDVKIYSVATAFCPSIEILSIEQSLANSSFQLQQRLSNPSEYARTYDPHWETYLVPEGTLLRVTQINRPDVFFQTPMHGRQTMLVPRTVIA</sequence>
<comment type="caution">
    <text evidence="1">The sequence shown here is derived from an EMBL/GenBank/DDBJ whole genome shotgun (WGS) entry which is preliminary data.</text>
</comment>
<dbReference type="OrthoDB" id="2669263at2759"/>
<gene>
    <name evidence="1" type="ORF">D9615_005007</name>
</gene>
<dbReference type="EMBL" id="JAACJP010000007">
    <property type="protein sequence ID" value="KAF5383311.1"/>
    <property type="molecule type" value="Genomic_DNA"/>
</dbReference>
<dbReference type="Proteomes" id="UP000565441">
    <property type="component" value="Unassembled WGS sequence"/>
</dbReference>
<protein>
    <submittedName>
        <fullName evidence="1">Uncharacterized protein</fullName>
    </submittedName>
</protein>
<proteinExistence type="predicted"/>
<accession>A0A8H5HGX5</accession>
<organism evidence="1 2">
    <name type="scientific">Tricholomella constricta</name>
    <dbReference type="NCBI Taxonomy" id="117010"/>
    <lineage>
        <taxon>Eukaryota</taxon>
        <taxon>Fungi</taxon>
        <taxon>Dikarya</taxon>
        <taxon>Basidiomycota</taxon>
        <taxon>Agaricomycotina</taxon>
        <taxon>Agaricomycetes</taxon>
        <taxon>Agaricomycetidae</taxon>
        <taxon>Agaricales</taxon>
        <taxon>Tricholomatineae</taxon>
        <taxon>Lyophyllaceae</taxon>
        <taxon>Tricholomella</taxon>
    </lineage>
</organism>
<name>A0A8H5HGX5_9AGAR</name>
<evidence type="ECO:0000313" key="2">
    <source>
        <dbReference type="Proteomes" id="UP000565441"/>
    </source>
</evidence>
<evidence type="ECO:0000313" key="1">
    <source>
        <dbReference type="EMBL" id="KAF5383311.1"/>
    </source>
</evidence>
<dbReference type="AlphaFoldDB" id="A0A8H5HGX5"/>